<dbReference type="SUPFAM" id="SSF56529">
    <property type="entry name" value="FAH"/>
    <property type="match status" value="1"/>
</dbReference>
<organism evidence="5 6">
    <name type="scientific">Variovorax rhizosphaerae</name>
    <dbReference type="NCBI Taxonomy" id="1836200"/>
    <lineage>
        <taxon>Bacteria</taxon>
        <taxon>Pseudomonadati</taxon>
        <taxon>Pseudomonadota</taxon>
        <taxon>Betaproteobacteria</taxon>
        <taxon>Burkholderiales</taxon>
        <taxon>Comamonadaceae</taxon>
        <taxon>Variovorax</taxon>
    </lineage>
</organism>
<dbReference type="GO" id="GO:0016787">
    <property type="term" value="F:hydrolase activity"/>
    <property type="evidence" value="ECO:0007669"/>
    <property type="project" value="UniProtKB-KW"/>
</dbReference>
<evidence type="ECO:0000259" key="4">
    <source>
        <dbReference type="Pfam" id="PF01557"/>
    </source>
</evidence>
<comment type="caution">
    <text evidence="5">The sequence shown here is derived from an EMBL/GenBank/DDBJ whole genome shotgun (WGS) entry which is preliminary data.</text>
</comment>
<comment type="cofactor">
    <cofactor evidence="1">
        <name>Mg(2+)</name>
        <dbReference type="ChEBI" id="CHEBI:18420"/>
    </cofactor>
</comment>
<keyword evidence="3" id="KW-0479">Metal-binding</keyword>
<dbReference type="EMBL" id="JBBKZT010000002">
    <property type="protein sequence ID" value="MEJ8846280.1"/>
    <property type="molecule type" value="Genomic_DNA"/>
</dbReference>
<dbReference type="Gene3D" id="3.90.850.10">
    <property type="entry name" value="Fumarylacetoacetase-like, C-terminal domain"/>
    <property type="match status" value="1"/>
</dbReference>
<proteinExistence type="inferred from homology"/>
<keyword evidence="5" id="KW-0378">Hydrolase</keyword>
<dbReference type="Pfam" id="PF01557">
    <property type="entry name" value="FAA_hydrolase"/>
    <property type="match status" value="1"/>
</dbReference>
<dbReference type="InterPro" id="IPR036663">
    <property type="entry name" value="Fumarylacetoacetase_C_sf"/>
</dbReference>
<dbReference type="Proteomes" id="UP001385892">
    <property type="component" value="Unassembled WGS sequence"/>
</dbReference>
<dbReference type="PANTHER" id="PTHR42796:SF4">
    <property type="entry name" value="FUMARYLACETOACETATE HYDROLASE DOMAIN-CONTAINING PROTEIN 2A"/>
    <property type="match status" value="1"/>
</dbReference>
<evidence type="ECO:0000256" key="1">
    <source>
        <dbReference type="ARBA" id="ARBA00001946"/>
    </source>
</evidence>
<dbReference type="RefSeq" id="WP_340341417.1">
    <property type="nucleotide sequence ID" value="NZ_JBBKZT010000002.1"/>
</dbReference>
<dbReference type="PANTHER" id="PTHR42796">
    <property type="entry name" value="FUMARYLACETOACETATE HYDROLASE DOMAIN-CONTAINING PROTEIN 2A-RELATED"/>
    <property type="match status" value="1"/>
</dbReference>
<dbReference type="InterPro" id="IPR011234">
    <property type="entry name" value="Fumarylacetoacetase-like_C"/>
</dbReference>
<feature type="domain" description="Fumarylacetoacetase-like C-terminal" evidence="4">
    <location>
        <begin position="74"/>
        <end position="279"/>
    </location>
</feature>
<dbReference type="InterPro" id="IPR051121">
    <property type="entry name" value="FAH"/>
</dbReference>
<name>A0ABU8WFL1_9BURK</name>
<evidence type="ECO:0000256" key="2">
    <source>
        <dbReference type="ARBA" id="ARBA00010211"/>
    </source>
</evidence>
<sequence length="283" mass="29559">MNFVTFSTAADATPRLGAVADGSVVTLPGDMVALCASGADGLAAAAKLASSAPLADRYPMDHVKLLPVVPRPGKIICMGLNYADHAAEGGNARPDYPSFFMRGPSSMTAHGAPIKRPRASTKLDFEAELAVVIGKTVRHLTPTGALEAVAGYACFNDATLRDYQRKTAQWTIGKNFDATGAFGPWLVPASKLPPGAAGLSIESRLNGVVMQSSNTGQMLFPVVETLCLITEAMTLEPGDVVIMGTPAGVGYARTPPVWMKAGDTVEVEIEGIGILSNRIEDDA</sequence>
<gene>
    <name evidence="5" type="ORF">WKW82_06455</name>
</gene>
<accession>A0ABU8WFL1</accession>
<evidence type="ECO:0000313" key="6">
    <source>
        <dbReference type="Proteomes" id="UP001385892"/>
    </source>
</evidence>
<protein>
    <submittedName>
        <fullName evidence="5">Fumarylacetoacetate hydrolase family protein</fullName>
    </submittedName>
</protein>
<evidence type="ECO:0000256" key="3">
    <source>
        <dbReference type="ARBA" id="ARBA00022723"/>
    </source>
</evidence>
<reference evidence="5 6" key="1">
    <citation type="submission" date="2024-03" db="EMBL/GenBank/DDBJ databases">
        <title>Novel species of the genus Variovorax.</title>
        <authorList>
            <person name="Liu Q."/>
            <person name="Xin Y.-H."/>
        </authorList>
    </citation>
    <scope>NUCLEOTIDE SEQUENCE [LARGE SCALE GENOMIC DNA]</scope>
    <source>
        <strain evidence="5 6">KACC 18900</strain>
    </source>
</reference>
<comment type="similarity">
    <text evidence="2">Belongs to the FAH family.</text>
</comment>
<keyword evidence="6" id="KW-1185">Reference proteome</keyword>
<evidence type="ECO:0000313" key="5">
    <source>
        <dbReference type="EMBL" id="MEJ8846280.1"/>
    </source>
</evidence>